<evidence type="ECO:0000256" key="1">
    <source>
        <dbReference type="SAM" id="MobiDB-lite"/>
    </source>
</evidence>
<name>A0ABQ2JXX8_9ACTN</name>
<keyword evidence="3" id="KW-1185">Reference proteome</keyword>
<evidence type="ECO:0000313" key="3">
    <source>
        <dbReference type="Proteomes" id="UP000600080"/>
    </source>
</evidence>
<feature type="region of interest" description="Disordered" evidence="1">
    <location>
        <begin position="88"/>
        <end position="107"/>
    </location>
</feature>
<gene>
    <name evidence="2" type="ORF">GCM10012285_53440</name>
</gene>
<comment type="caution">
    <text evidence="2">The sequence shown here is derived from an EMBL/GenBank/DDBJ whole genome shotgun (WGS) entry which is preliminary data.</text>
</comment>
<protein>
    <submittedName>
        <fullName evidence="2">Uncharacterized protein</fullName>
    </submittedName>
</protein>
<sequence length="129" mass="13834">MPPRRVNRARVPRGPGPSAFSDLARLVREGPPRGPFPALLTARSRLSEVNLLRHHGSYGPGGAAAAAKSGHDAAMWPERQLFWTTVRTPPRMSPGVGHRPPGGPLPLAFLRRKRPGVLGRPIDGAPPNV</sequence>
<organism evidence="2 3">
    <name type="scientific">Streptomyces kronopolitis</name>
    <dbReference type="NCBI Taxonomy" id="1612435"/>
    <lineage>
        <taxon>Bacteria</taxon>
        <taxon>Bacillati</taxon>
        <taxon>Actinomycetota</taxon>
        <taxon>Actinomycetes</taxon>
        <taxon>Kitasatosporales</taxon>
        <taxon>Streptomycetaceae</taxon>
        <taxon>Streptomyces</taxon>
    </lineage>
</organism>
<feature type="compositionally biased region" description="Basic residues" evidence="1">
    <location>
        <begin position="1"/>
        <end position="11"/>
    </location>
</feature>
<reference evidence="3" key="1">
    <citation type="journal article" date="2019" name="Int. J. Syst. Evol. Microbiol.">
        <title>The Global Catalogue of Microorganisms (GCM) 10K type strain sequencing project: providing services to taxonomists for standard genome sequencing and annotation.</title>
        <authorList>
            <consortium name="The Broad Institute Genomics Platform"/>
            <consortium name="The Broad Institute Genome Sequencing Center for Infectious Disease"/>
            <person name="Wu L."/>
            <person name="Ma J."/>
        </authorList>
    </citation>
    <scope>NUCLEOTIDE SEQUENCE [LARGE SCALE GENOMIC DNA]</scope>
    <source>
        <strain evidence="3">CGMCC 4.7323</strain>
    </source>
</reference>
<accession>A0ABQ2JXX8</accession>
<dbReference type="Proteomes" id="UP000600080">
    <property type="component" value="Unassembled WGS sequence"/>
</dbReference>
<evidence type="ECO:0000313" key="2">
    <source>
        <dbReference type="EMBL" id="GGN57763.1"/>
    </source>
</evidence>
<feature type="region of interest" description="Disordered" evidence="1">
    <location>
        <begin position="1"/>
        <end position="21"/>
    </location>
</feature>
<dbReference type="EMBL" id="BMND01000029">
    <property type="protein sequence ID" value="GGN57763.1"/>
    <property type="molecule type" value="Genomic_DNA"/>
</dbReference>
<proteinExistence type="predicted"/>